<dbReference type="PANTHER" id="PTHR46140:SF1">
    <property type="entry name" value="VACUOLAR TRANSPORTER CHAPERONE COMPLEX SUBUNIT 4-RELATED"/>
    <property type="match status" value="1"/>
</dbReference>
<dbReference type="InterPro" id="IPR018966">
    <property type="entry name" value="VTC_domain"/>
</dbReference>
<dbReference type="GO" id="GO:0000329">
    <property type="term" value="C:fungal-type vacuole membrane"/>
    <property type="evidence" value="ECO:0007669"/>
    <property type="project" value="TreeGrafter"/>
</dbReference>
<feature type="transmembrane region" description="Helical" evidence="5">
    <location>
        <begin position="371"/>
        <end position="390"/>
    </location>
</feature>
<dbReference type="Pfam" id="PF09359">
    <property type="entry name" value="VTC"/>
    <property type="match status" value="1"/>
</dbReference>
<keyword evidence="3 5" id="KW-1133">Transmembrane helix</keyword>
<comment type="caution">
    <text evidence="8">The sequence shown here is derived from an EMBL/GenBank/DDBJ whole genome shotgun (WGS) entry which is preliminary data.</text>
</comment>
<evidence type="ECO:0000259" key="7">
    <source>
        <dbReference type="Pfam" id="PF09359"/>
    </source>
</evidence>
<evidence type="ECO:0000256" key="2">
    <source>
        <dbReference type="ARBA" id="ARBA00022692"/>
    </source>
</evidence>
<accession>A0A367KKR2</accession>
<dbReference type="GO" id="GO:0012505">
    <property type="term" value="C:endomembrane system"/>
    <property type="evidence" value="ECO:0007669"/>
    <property type="project" value="UniProtKB-SubCell"/>
</dbReference>
<feature type="domain" description="DUF202" evidence="6">
    <location>
        <begin position="296"/>
        <end position="356"/>
    </location>
</feature>
<evidence type="ECO:0000313" key="9">
    <source>
        <dbReference type="Proteomes" id="UP000253551"/>
    </source>
</evidence>
<keyword evidence="4 5" id="KW-0472">Membrane</keyword>
<proteinExistence type="predicted"/>
<evidence type="ECO:0000256" key="3">
    <source>
        <dbReference type="ARBA" id="ARBA00022989"/>
    </source>
</evidence>
<keyword evidence="2 5" id="KW-0812">Transmembrane</keyword>
<dbReference type="Gene3D" id="3.20.100.30">
    <property type="entry name" value="VTC, catalytic tunnel domain"/>
    <property type="match status" value="1"/>
</dbReference>
<evidence type="ECO:0000256" key="4">
    <source>
        <dbReference type="ARBA" id="ARBA00023136"/>
    </source>
</evidence>
<feature type="domain" description="VTC" evidence="7">
    <location>
        <begin position="3"/>
        <end position="214"/>
    </location>
</feature>
<dbReference type="Proteomes" id="UP000253551">
    <property type="component" value="Unassembled WGS sequence"/>
</dbReference>
<evidence type="ECO:0000313" key="8">
    <source>
        <dbReference type="EMBL" id="RCI02823.1"/>
    </source>
</evidence>
<dbReference type="GO" id="GO:0006799">
    <property type="term" value="P:polyphosphate biosynthetic process"/>
    <property type="evidence" value="ECO:0007669"/>
    <property type="project" value="UniProtKB-ARBA"/>
</dbReference>
<protein>
    <submittedName>
        <fullName evidence="8">Vacuolar transporter chaperone</fullName>
    </submittedName>
</protein>
<dbReference type="OrthoDB" id="6493944at2759"/>
<dbReference type="AlphaFoldDB" id="A0A367KKR2"/>
<dbReference type="InterPro" id="IPR042267">
    <property type="entry name" value="VTC_sf"/>
</dbReference>
<dbReference type="PANTHER" id="PTHR46140">
    <property type="entry name" value="VACUOLAR TRANSPORTER CHAPERONE 1-RELATED"/>
    <property type="match status" value="1"/>
</dbReference>
<dbReference type="InterPro" id="IPR003807">
    <property type="entry name" value="DUF202"/>
</dbReference>
<name>A0A367KKR2_RHIST</name>
<evidence type="ECO:0000256" key="1">
    <source>
        <dbReference type="ARBA" id="ARBA00004127"/>
    </source>
</evidence>
<reference evidence="8 9" key="1">
    <citation type="journal article" date="2018" name="G3 (Bethesda)">
        <title>Phylogenetic and Phylogenomic Definition of Rhizopus Species.</title>
        <authorList>
            <person name="Gryganskyi A.P."/>
            <person name="Golan J."/>
            <person name="Dolatabadi S."/>
            <person name="Mondo S."/>
            <person name="Robb S."/>
            <person name="Idnurm A."/>
            <person name="Muszewska A."/>
            <person name="Steczkiewicz K."/>
            <person name="Masonjones S."/>
            <person name="Liao H.L."/>
            <person name="Gajdeczka M.T."/>
            <person name="Anike F."/>
            <person name="Vuek A."/>
            <person name="Anishchenko I.M."/>
            <person name="Voigt K."/>
            <person name="de Hoog G.S."/>
            <person name="Smith M.E."/>
            <person name="Heitman J."/>
            <person name="Vilgalys R."/>
            <person name="Stajich J.E."/>
        </authorList>
    </citation>
    <scope>NUCLEOTIDE SEQUENCE [LARGE SCALE GENOMIC DNA]</scope>
    <source>
        <strain evidence="8 9">LSU 92-RS-03</strain>
    </source>
</reference>
<sequence length="399" mass="46114">MGRLEKSEGAEAIRMRWYGGMDTKTIFVERKTHHEDWTGEKSVKARFPIKEKYLNSFLKGEYTTDKLFAKSKDQGRTDKDIKDMEQLAREVQYTVLIKRLHPMVRTFYHRTAFQLPGDARVRISLDTELTMVREDNDDVARSGDNWRRMDIGIDYPFSQLPDTDVCRFPYAVLEVKLQTQLGQEPPQWIIELVNSHLVESVPKFSKFIHGCVTLLEDKINVLPFWLPQMEIDIRKPESKTFGVHRLNQINPPMREARDTETTPLLSQYQSRNGEDQSTSSHTRPRAVVPVMAAPPKTFMANERTFIHWLRFTILMNALSIGLLNFSDHTGYISAMAFTALSVGVMFYALYNYHVRTNSILRKETGDFSDKYAPAVLTVSMIMAVTLNLYLRLASEGLHY</sequence>
<comment type="subcellular location">
    <subcellularLocation>
        <location evidence="1">Endomembrane system</location>
        <topology evidence="1">Multi-pass membrane protein</topology>
    </subcellularLocation>
</comment>
<dbReference type="Pfam" id="PF02656">
    <property type="entry name" value="DUF202"/>
    <property type="match status" value="1"/>
</dbReference>
<evidence type="ECO:0000256" key="5">
    <source>
        <dbReference type="SAM" id="Phobius"/>
    </source>
</evidence>
<dbReference type="GO" id="GO:0033254">
    <property type="term" value="C:vacuolar transporter chaperone complex"/>
    <property type="evidence" value="ECO:0007669"/>
    <property type="project" value="TreeGrafter"/>
</dbReference>
<evidence type="ECO:0000259" key="6">
    <source>
        <dbReference type="Pfam" id="PF02656"/>
    </source>
</evidence>
<keyword evidence="9" id="KW-1185">Reference proteome</keyword>
<feature type="transmembrane region" description="Helical" evidence="5">
    <location>
        <begin position="331"/>
        <end position="350"/>
    </location>
</feature>
<feature type="transmembrane region" description="Helical" evidence="5">
    <location>
        <begin position="305"/>
        <end position="325"/>
    </location>
</feature>
<organism evidence="8 9">
    <name type="scientific">Rhizopus stolonifer</name>
    <name type="common">Rhizopus nigricans</name>
    <dbReference type="NCBI Taxonomy" id="4846"/>
    <lineage>
        <taxon>Eukaryota</taxon>
        <taxon>Fungi</taxon>
        <taxon>Fungi incertae sedis</taxon>
        <taxon>Mucoromycota</taxon>
        <taxon>Mucoromycotina</taxon>
        <taxon>Mucoromycetes</taxon>
        <taxon>Mucorales</taxon>
        <taxon>Mucorineae</taxon>
        <taxon>Rhizopodaceae</taxon>
        <taxon>Rhizopus</taxon>
    </lineage>
</organism>
<dbReference type="InterPro" id="IPR051572">
    <property type="entry name" value="VTC_Complex_Subunit"/>
</dbReference>
<dbReference type="STRING" id="4846.A0A367KKR2"/>
<dbReference type="EMBL" id="PJQM01001249">
    <property type="protein sequence ID" value="RCI02823.1"/>
    <property type="molecule type" value="Genomic_DNA"/>
</dbReference>
<dbReference type="CDD" id="cd07751">
    <property type="entry name" value="PolyPPase_VTC4_like"/>
    <property type="match status" value="1"/>
</dbReference>
<gene>
    <name evidence="8" type="primary">VTC4_16</name>
    <name evidence="8" type="ORF">CU098_012188</name>
</gene>